<keyword evidence="4" id="KW-0548">Nucleotidyltransferase</keyword>
<evidence type="ECO:0000313" key="8">
    <source>
        <dbReference type="Proteomes" id="UP000825935"/>
    </source>
</evidence>
<evidence type="ECO:0000256" key="5">
    <source>
        <dbReference type="ARBA" id="ARBA00023163"/>
    </source>
</evidence>
<dbReference type="InterPro" id="IPR044893">
    <property type="entry name" value="RNA_pol_Rpb1_clamp_domain"/>
</dbReference>
<feature type="domain" description="RNA polymerase Rpb1" evidence="6">
    <location>
        <begin position="7"/>
        <end position="121"/>
    </location>
</feature>
<keyword evidence="8" id="KW-1185">Reference proteome</keyword>
<evidence type="ECO:0000256" key="4">
    <source>
        <dbReference type="ARBA" id="ARBA00022695"/>
    </source>
</evidence>
<keyword evidence="5" id="KW-0804">Transcription</keyword>
<name>A0A8T2SC87_CERRI</name>
<evidence type="ECO:0000256" key="1">
    <source>
        <dbReference type="ARBA" id="ARBA00012418"/>
    </source>
</evidence>
<dbReference type="OrthoDB" id="1862828at2759"/>
<dbReference type="EMBL" id="CM035426">
    <property type="protein sequence ID" value="KAH7315122.1"/>
    <property type="molecule type" value="Genomic_DNA"/>
</dbReference>
<dbReference type="GO" id="GO:0003677">
    <property type="term" value="F:DNA binding"/>
    <property type="evidence" value="ECO:0007669"/>
    <property type="project" value="InterPro"/>
</dbReference>
<dbReference type="SUPFAM" id="SSF64484">
    <property type="entry name" value="beta and beta-prime subunits of DNA dependent RNA-polymerase"/>
    <property type="match status" value="1"/>
</dbReference>
<proteinExistence type="predicted"/>
<dbReference type="GO" id="GO:0006351">
    <property type="term" value="P:DNA-templated transcription"/>
    <property type="evidence" value="ECO:0007669"/>
    <property type="project" value="InterPro"/>
</dbReference>
<protein>
    <recommendedName>
        <fullName evidence="1">DNA-directed RNA polymerase</fullName>
        <ecNumber evidence="1">2.7.7.6</ecNumber>
    </recommendedName>
</protein>
<organism evidence="7 8">
    <name type="scientific">Ceratopteris richardii</name>
    <name type="common">Triangle waterfern</name>
    <dbReference type="NCBI Taxonomy" id="49495"/>
    <lineage>
        <taxon>Eukaryota</taxon>
        <taxon>Viridiplantae</taxon>
        <taxon>Streptophyta</taxon>
        <taxon>Embryophyta</taxon>
        <taxon>Tracheophyta</taxon>
        <taxon>Polypodiopsida</taxon>
        <taxon>Polypodiidae</taxon>
        <taxon>Polypodiales</taxon>
        <taxon>Pteridineae</taxon>
        <taxon>Pteridaceae</taxon>
        <taxon>Parkerioideae</taxon>
        <taxon>Ceratopteris</taxon>
    </lineage>
</organism>
<gene>
    <name evidence="7" type="ORF">KP509_21G035300</name>
</gene>
<evidence type="ECO:0000256" key="2">
    <source>
        <dbReference type="ARBA" id="ARBA00022478"/>
    </source>
</evidence>
<keyword evidence="3" id="KW-0808">Transferase</keyword>
<evidence type="ECO:0000256" key="3">
    <source>
        <dbReference type="ARBA" id="ARBA00022679"/>
    </source>
</evidence>
<dbReference type="Proteomes" id="UP000825935">
    <property type="component" value="Chromosome 21"/>
</dbReference>
<keyword evidence="2" id="KW-0240">DNA-directed RNA polymerase</keyword>
<accession>A0A8T2SC87</accession>
<dbReference type="AlphaFoldDB" id="A0A8T2SC87"/>
<dbReference type="InterPro" id="IPR007080">
    <property type="entry name" value="RNA_pol_Rpb1_1"/>
</dbReference>
<dbReference type="Pfam" id="PF04997">
    <property type="entry name" value="RNA_pol_Rpb1_1"/>
    <property type="match status" value="1"/>
</dbReference>
<comment type="caution">
    <text evidence="7">The sequence shown here is derived from an EMBL/GenBank/DDBJ whole genome shotgun (WGS) entry which is preliminary data.</text>
</comment>
<evidence type="ECO:0000259" key="6">
    <source>
        <dbReference type="Pfam" id="PF04997"/>
    </source>
</evidence>
<dbReference type="Gene3D" id="4.10.860.120">
    <property type="entry name" value="RNA polymerase II, clamp domain"/>
    <property type="match status" value="1"/>
</dbReference>
<reference evidence="7" key="1">
    <citation type="submission" date="2021-08" db="EMBL/GenBank/DDBJ databases">
        <title>WGS assembly of Ceratopteris richardii.</title>
        <authorList>
            <person name="Marchant D.B."/>
            <person name="Chen G."/>
            <person name="Jenkins J."/>
            <person name="Shu S."/>
            <person name="Leebens-Mack J."/>
            <person name="Grimwood J."/>
            <person name="Schmutz J."/>
            <person name="Soltis P."/>
            <person name="Soltis D."/>
            <person name="Chen Z.-H."/>
        </authorList>
    </citation>
    <scope>NUCLEOTIDE SEQUENCE</scope>
    <source>
        <strain evidence="7">Whitten #5841</strain>
        <tissue evidence="7">Leaf</tissue>
    </source>
</reference>
<sequence length="173" mass="19907">MIHRTNYKQLCIELASPEQILTWAERKFPNGDIVGQTHKPEWDGSLCKRIFGPIKSGVCACGNYHSINNEDTSSTFCKQCGVEFTDSRVRRYRMGYIKLACLVTDVWFSKRVPSYIANSLTKHTHIYSIIERERLNGTYAVGRLIEDIDLHVERRRALELIDELVPCACIPQK</sequence>
<evidence type="ECO:0000313" key="7">
    <source>
        <dbReference type="EMBL" id="KAH7315122.1"/>
    </source>
</evidence>
<dbReference type="GO" id="GO:0000428">
    <property type="term" value="C:DNA-directed RNA polymerase complex"/>
    <property type="evidence" value="ECO:0007669"/>
    <property type="project" value="UniProtKB-KW"/>
</dbReference>
<dbReference type="EC" id="2.7.7.6" evidence="1"/>
<dbReference type="GO" id="GO:0003899">
    <property type="term" value="F:DNA-directed RNA polymerase activity"/>
    <property type="evidence" value="ECO:0007669"/>
    <property type="project" value="UniProtKB-EC"/>
</dbReference>